<feature type="region of interest" description="Disordered" evidence="1">
    <location>
        <begin position="1"/>
        <end position="29"/>
    </location>
</feature>
<accession>A0A517L8R0</accession>
<dbReference type="OrthoDB" id="10533730at2759"/>
<gene>
    <name evidence="2" type="ORF">FKW77_001863</name>
</gene>
<name>A0A517L8R0_9PEZI</name>
<protein>
    <submittedName>
        <fullName evidence="2">Uncharacterized protein</fullName>
    </submittedName>
</protein>
<dbReference type="Proteomes" id="UP000316270">
    <property type="component" value="Chromosome 7"/>
</dbReference>
<organism evidence="2 3">
    <name type="scientific">Venturia effusa</name>
    <dbReference type="NCBI Taxonomy" id="50376"/>
    <lineage>
        <taxon>Eukaryota</taxon>
        <taxon>Fungi</taxon>
        <taxon>Dikarya</taxon>
        <taxon>Ascomycota</taxon>
        <taxon>Pezizomycotina</taxon>
        <taxon>Dothideomycetes</taxon>
        <taxon>Pleosporomycetidae</taxon>
        <taxon>Venturiales</taxon>
        <taxon>Venturiaceae</taxon>
        <taxon>Venturia</taxon>
    </lineage>
</organism>
<evidence type="ECO:0000313" key="3">
    <source>
        <dbReference type="Proteomes" id="UP000316270"/>
    </source>
</evidence>
<evidence type="ECO:0000313" key="2">
    <source>
        <dbReference type="EMBL" id="QDS72009.1"/>
    </source>
</evidence>
<dbReference type="AlphaFoldDB" id="A0A517L8R0"/>
<proteinExistence type="predicted"/>
<reference evidence="2 3" key="1">
    <citation type="submission" date="2019-07" db="EMBL/GenBank/DDBJ databases">
        <title>Finished genome of Venturia effusa.</title>
        <authorList>
            <person name="Young C.A."/>
            <person name="Cox M.P."/>
            <person name="Ganley A.R.D."/>
            <person name="David W.J."/>
        </authorList>
    </citation>
    <scope>NUCLEOTIDE SEQUENCE [LARGE SCALE GENOMIC DNA]</scope>
    <source>
        <strain evidence="3">albino</strain>
    </source>
</reference>
<sequence length="145" mass="17068">MSKRKSSEVDIDGPSYKRGKQDNPTNNTVQVATATPSHKPRTSFLTLPPELRQKILYLSCDLGISIGDKYRGSHIRLLEYLEWISDCRAYMEHRNTRLRAEILRGIHELIDQDMVFVLAKWKREVEELEAVCIEENREMIFRREF</sequence>
<evidence type="ECO:0000256" key="1">
    <source>
        <dbReference type="SAM" id="MobiDB-lite"/>
    </source>
</evidence>
<dbReference type="EMBL" id="CP042191">
    <property type="protein sequence ID" value="QDS72009.1"/>
    <property type="molecule type" value="Genomic_DNA"/>
</dbReference>
<keyword evidence="3" id="KW-1185">Reference proteome</keyword>